<accession>A0A6P2WNI6</accession>
<proteinExistence type="predicted"/>
<protein>
    <submittedName>
        <fullName evidence="2">Uncharacterized protein</fullName>
    </submittedName>
</protein>
<organism evidence="2 3">
    <name type="scientific">Burkholderia lata (strain ATCC 17760 / DSM 23089 / LMG 22485 / NCIMB 9086 / R18194 / 383)</name>
    <dbReference type="NCBI Taxonomy" id="482957"/>
    <lineage>
        <taxon>Bacteria</taxon>
        <taxon>Pseudomonadati</taxon>
        <taxon>Pseudomonadota</taxon>
        <taxon>Betaproteobacteria</taxon>
        <taxon>Burkholderiales</taxon>
        <taxon>Burkholderiaceae</taxon>
        <taxon>Burkholderia</taxon>
        <taxon>Burkholderia cepacia complex</taxon>
    </lineage>
</organism>
<dbReference type="EMBL" id="CABVQN010000009">
    <property type="protein sequence ID" value="VWC98623.1"/>
    <property type="molecule type" value="Genomic_DNA"/>
</dbReference>
<evidence type="ECO:0000313" key="3">
    <source>
        <dbReference type="Proteomes" id="UP000494110"/>
    </source>
</evidence>
<evidence type="ECO:0000256" key="1">
    <source>
        <dbReference type="SAM" id="MobiDB-lite"/>
    </source>
</evidence>
<evidence type="ECO:0000313" key="2">
    <source>
        <dbReference type="EMBL" id="VWC98623.1"/>
    </source>
</evidence>
<reference evidence="2 3" key="1">
    <citation type="submission" date="2019-09" db="EMBL/GenBank/DDBJ databases">
        <authorList>
            <person name="Depoorter E."/>
        </authorList>
    </citation>
    <scope>NUCLEOTIDE SEQUENCE [LARGE SCALE GENOMIC DNA]</scope>
    <source>
        <strain evidence="2">R-39750</strain>
    </source>
</reference>
<feature type="region of interest" description="Disordered" evidence="1">
    <location>
        <begin position="17"/>
        <end position="38"/>
    </location>
</feature>
<gene>
    <name evidence="2" type="ORF">BLA39750_02394</name>
</gene>
<name>A0A6P2WNI6_BURL3</name>
<dbReference type="AlphaFoldDB" id="A0A6P2WNI6"/>
<feature type="region of interest" description="Disordered" evidence="1">
    <location>
        <begin position="175"/>
        <end position="207"/>
    </location>
</feature>
<dbReference type="Proteomes" id="UP000494110">
    <property type="component" value="Unassembled WGS sequence"/>
</dbReference>
<sequence length="207" mass="22440">MSLESAFTAYRHPVTRPRHALAPKHADDESPGTRRTRCRRPRTVRHHLSRRGGSFSTPLAILRACGKSLPNQVMSTTDIRRAAFICGSERYPFLARRALRRCFEWVACRIRTERPAGCGMDGSLYAWAPRGEGCRVGARAGPQRAMAWGAVSYAGAADERAACVPGGHACAATRLTASRRAPSATPPSARSNHARDDDVVPTSDSGS</sequence>